<proteinExistence type="predicted"/>
<comment type="caution">
    <text evidence="2">The sequence shown here is derived from an EMBL/GenBank/DDBJ whole genome shotgun (WGS) entry which is preliminary data.</text>
</comment>
<feature type="domain" description="MULE transposase" evidence="1">
    <location>
        <begin position="170"/>
        <end position="265"/>
    </location>
</feature>
<dbReference type="Pfam" id="PF10551">
    <property type="entry name" value="MULE"/>
    <property type="match status" value="1"/>
</dbReference>
<evidence type="ECO:0000313" key="2">
    <source>
        <dbReference type="EMBL" id="KAE9543491.1"/>
    </source>
</evidence>
<evidence type="ECO:0000259" key="1">
    <source>
        <dbReference type="Pfam" id="PF10551"/>
    </source>
</evidence>
<organism evidence="2 3">
    <name type="scientific">Aphis glycines</name>
    <name type="common">Soybean aphid</name>
    <dbReference type="NCBI Taxonomy" id="307491"/>
    <lineage>
        <taxon>Eukaryota</taxon>
        <taxon>Metazoa</taxon>
        <taxon>Ecdysozoa</taxon>
        <taxon>Arthropoda</taxon>
        <taxon>Hexapoda</taxon>
        <taxon>Insecta</taxon>
        <taxon>Pterygota</taxon>
        <taxon>Neoptera</taxon>
        <taxon>Paraneoptera</taxon>
        <taxon>Hemiptera</taxon>
        <taxon>Sternorrhyncha</taxon>
        <taxon>Aphidomorpha</taxon>
        <taxon>Aphidoidea</taxon>
        <taxon>Aphididae</taxon>
        <taxon>Aphidini</taxon>
        <taxon>Aphis</taxon>
        <taxon>Aphis</taxon>
    </lineage>
</organism>
<dbReference type="EMBL" id="VYZN01000008">
    <property type="protein sequence ID" value="KAE9543491.1"/>
    <property type="molecule type" value="Genomic_DNA"/>
</dbReference>
<gene>
    <name evidence="2" type="ORF">AGLY_002291</name>
</gene>
<name>A0A6G0U2Z5_APHGL</name>
<dbReference type="AlphaFoldDB" id="A0A6G0U2Z5"/>
<dbReference type="InterPro" id="IPR018289">
    <property type="entry name" value="MULE_transposase_dom"/>
</dbReference>
<dbReference type="Proteomes" id="UP000475862">
    <property type="component" value="Unassembled WGS sequence"/>
</dbReference>
<evidence type="ECO:0000313" key="3">
    <source>
        <dbReference type="Proteomes" id="UP000475862"/>
    </source>
</evidence>
<accession>A0A6G0U2Z5</accession>
<dbReference type="PANTHER" id="PTHR47160:SF8">
    <property type="entry name" value="MULE TRANSPOSASE DOMAIN-CONTAINING PROTEIN"/>
    <property type="match status" value="1"/>
</dbReference>
<dbReference type="OrthoDB" id="6611217at2759"/>
<protein>
    <recommendedName>
        <fullName evidence="1">MULE transposase domain-containing protein</fullName>
    </recommendedName>
</protein>
<reference evidence="2 3" key="1">
    <citation type="submission" date="2019-08" db="EMBL/GenBank/DDBJ databases">
        <title>The genome of the soybean aphid Biotype 1, its phylome, world population structure and adaptation to the North American continent.</title>
        <authorList>
            <person name="Giordano R."/>
            <person name="Donthu R.K."/>
            <person name="Hernandez A.G."/>
            <person name="Wright C.L."/>
            <person name="Zimin A.V."/>
        </authorList>
    </citation>
    <scope>NUCLEOTIDE SEQUENCE [LARGE SCALE GENOMIC DNA]</scope>
    <source>
        <tissue evidence="2">Whole aphids</tissue>
    </source>
</reference>
<dbReference type="PANTHER" id="PTHR47160">
    <property type="entry name" value="PUTATIVE-RELATED"/>
    <property type="match status" value="1"/>
</dbReference>
<sequence>MYANYARAKPHIDMAYFQKVFRTKIEMKRIQELTKKGHKWRCAHKSCNSKLYIDEGKTTILSEEIKHEHPTPNNLERQIISNQEISNHVINNLKTDDISNIRQNLYRARRKNIPTLPTNLRETQEALINIPTLTNKDEEFLLINDSENKITAFSTMTNLKFLCCQEKKFMDGTFSYCPKYFYQLFTIHTVENGNYIPLVFLLLPNKETKIYEQTFNSLIEVCTSKLSIHFQPKICIVDFEQNIHKAVLTVWPNIILRGCRFHLSQSWWRKIQNLGLSIEYKNHSSEIGKWLKWIFGLLLEPENVGTCFAVDFMGITNGRTN</sequence>
<keyword evidence="3" id="KW-1185">Reference proteome</keyword>